<feature type="compositionally biased region" description="Polar residues" evidence="9">
    <location>
        <begin position="37"/>
        <end position="62"/>
    </location>
</feature>
<feature type="compositionally biased region" description="Low complexity" evidence="9">
    <location>
        <begin position="844"/>
        <end position="858"/>
    </location>
</feature>
<dbReference type="InterPro" id="IPR019801">
    <property type="entry name" value="Glyco_hydro_35_CS"/>
</dbReference>
<evidence type="ECO:0000259" key="10">
    <source>
        <dbReference type="Pfam" id="PF01301"/>
    </source>
</evidence>
<dbReference type="Gene3D" id="3.20.20.80">
    <property type="entry name" value="Glycosidases"/>
    <property type="match status" value="1"/>
</dbReference>
<feature type="coiled-coil region" evidence="8">
    <location>
        <begin position="507"/>
        <end position="545"/>
    </location>
</feature>
<dbReference type="InterPro" id="IPR017853">
    <property type="entry name" value="GH"/>
</dbReference>
<feature type="compositionally biased region" description="Polar residues" evidence="9">
    <location>
        <begin position="316"/>
        <end position="326"/>
    </location>
</feature>
<feature type="compositionally biased region" description="Low complexity" evidence="9">
    <location>
        <begin position="332"/>
        <end position="353"/>
    </location>
</feature>
<feature type="region of interest" description="Disordered" evidence="9">
    <location>
        <begin position="1"/>
        <end position="107"/>
    </location>
</feature>
<evidence type="ECO:0000256" key="2">
    <source>
        <dbReference type="ARBA" id="ARBA00009809"/>
    </source>
</evidence>
<feature type="compositionally biased region" description="Low complexity" evidence="9">
    <location>
        <begin position="299"/>
        <end position="315"/>
    </location>
</feature>
<evidence type="ECO:0000256" key="3">
    <source>
        <dbReference type="ARBA" id="ARBA00012756"/>
    </source>
</evidence>
<proteinExistence type="inferred from homology"/>
<keyword evidence="13" id="KW-1185">Reference proteome</keyword>
<comment type="catalytic activity">
    <reaction evidence="1 6">
        <text>Hydrolysis of terminal non-reducing beta-D-galactose residues in beta-D-galactosides.</text>
        <dbReference type="EC" id="3.2.1.23"/>
    </reaction>
</comment>
<feature type="compositionally biased region" description="Low complexity" evidence="9">
    <location>
        <begin position="882"/>
        <end position="898"/>
    </location>
</feature>
<gene>
    <name evidence="12" type="ORF">MYCIT1_LOCUS1588</name>
</gene>
<dbReference type="SUPFAM" id="SSF51445">
    <property type="entry name" value="(Trans)glycosidases"/>
    <property type="match status" value="1"/>
</dbReference>
<dbReference type="Pfam" id="PF10435">
    <property type="entry name" value="BetaGal_dom2"/>
    <property type="match status" value="1"/>
</dbReference>
<sequence>MQVEQVARQRFESFKMGMSHNASPVEMKHRHNRSHSRNASISSIASLPTPKSMTTHDVSATHSLPPAPKRNSQHRRISSVSTRRESAEMMGVTVPETSASASEDSAERDSIRRNALWALEGKRDASFAKVEIPELSAPYEFPTKPSFPPGPGTFTTSSKRDSFKPSSSKDALGTLMEEEEEEEDSDKPRAPPTPTTPTTSFTRNLGQRSRAPHLRPLSLTPDTLPSQFLASQALPTPSSPKRASLKALSLAPDASNRAGSVPSPTPARPRPVLNIKLEAASPSHDDTSMSIRQQPVRKSSISYKTSSTSSSVSSTGLPTPESTPTCTERRFSGYTHSSISSRSSQGSQGSMASNRLSVAEDDFLTMNSGNGRPLSVSEQHFLFKSHNALLARITDLERALSFRGNNNSRPSSIASSASALSSTSSRSSETGEPIDEMLCLVSDLKAERDELKRDVEGWRVRVGDMEKQLTVMGNRVEAERRDAWVARTRVGLLEVERSGLEKVVVDLQTENTRLAKSEQTLQEQIARLLREKEAVSAELQQVRSRVPRELDPLDTPRAFDGPVVHVRPAPSSMHRGLGFASSAGEDAPSTLGLGFKLRVDQEEEASDEESDELAGYEDEDENDVLISPSSSFGSVDDFRGSAASAPVVSPPSAPVPAPAHSAQKSISKWTFPKHVVPISRDEPDIDRFFGCLEDLDSPASPLTGEYFDYDEEKSKSFFAKGFSCDDSNSCFVLPASVLATVDSRYVLDVVEEEEEELREDDESETEEETVVEDGEVNGGIKITFTPPMEDKHLEPALTEPVLPPPKLVTVPSLRFFEDEDDCEDEAPFNFGRSQPMTPERSESRPSLPSSIPRPKPSLFSPSRVVHENDSAFVTPPTKRGGTTPSFIPLPSSPSPTFSANASTTTFIRQPSRQPTLRMHQTGPANGSAIPRLRYHAIEFSADERDAWRRIIRQLLSPPTALDVPSDTYTLLPPHVRSRDIVDAPAPGLQMKIPRTGFRASEAAPMLLSQLGVLLVSALGVVDARRAPASRRVQLPRVNDGLQNLVTWDEYSLFINGTRVNLFGGEVHHYRMPVQSLHLDIFQKIKALGFNAVSTYFFWGMYEPKRGQLEFDGFRDLQPFFDAAKAAGLWIIARPGPYINAETTGGGFPGWGTHTAGLWRTENASYVEAYQGYMTAVGEKIALNQITHGGPVILVQTENEYSGFQPPYTEDFTYESDLKETLRSAGITVPLTVNDAWAGGHYTNVDIYGYDSYPNGFNCTVPDNWLADAVPECVLLVSSLTRVDPAVDGSGGGALDGWGGAGYDLCSQLTGPEFERVFYKNQFAMSTTMLNLYMVYGGTNWGGIAYPGVYTSYDYGSAIAEDRTLREKAYELKLQAYFRAASPAFLTTRPMNIGASQGSFTGNQALKTTQVLDVVGNKTGFYVVRQTDASVHDVQTYTLTLPTSVGNITIPALGGSLQLHGKDSKIAVVDYLLARRPSSTPQAKS</sequence>
<feature type="coiled-coil region" evidence="8">
    <location>
        <begin position="434"/>
        <end position="468"/>
    </location>
</feature>
<dbReference type="Pfam" id="PF01301">
    <property type="entry name" value="Glyco_hydro_35"/>
    <property type="match status" value="1"/>
</dbReference>
<comment type="similarity">
    <text evidence="2 7">Belongs to the glycosyl hydrolase 35 family.</text>
</comment>
<feature type="domain" description="Beta-galactosidase" evidence="11">
    <location>
        <begin position="1388"/>
        <end position="1472"/>
    </location>
</feature>
<dbReference type="EC" id="3.2.1.23" evidence="3 6"/>
<dbReference type="FunFam" id="3.20.20.80:FF:000040">
    <property type="entry name" value="Beta-galactosidase A"/>
    <property type="match status" value="1"/>
</dbReference>
<dbReference type="Gene3D" id="2.102.20.10">
    <property type="entry name" value="Beta-galactosidase, domain 2"/>
    <property type="match status" value="1"/>
</dbReference>
<dbReference type="EMBL" id="CAVNYO010000022">
    <property type="protein sequence ID" value="CAK5262675.1"/>
    <property type="molecule type" value="Genomic_DNA"/>
</dbReference>
<feature type="compositionally biased region" description="Polar residues" evidence="9">
    <location>
        <begin position="899"/>
        <end position="914"/>
    </location>
</feature>
<keyword evidence="5 6" id="KW-0326">Glycosidase</keyword>
<feature type="region of interest" description="Disordered" evidence="9">
    <location>
        <begin position="138"/>
        <end position="353"/>
    </location>
</feature>
<accession>A0AAD2JUP7</accession>
<feature type="region of interest" description="Disordered" evidence="9">
    <location>
        <begin position="601"/>
        <end position="629"/>
    </location>
</feature>
<dbReference type="InterPro" id="IPR001944">
    <property type="entry name" value="Glycoside_Hdrlase_35"/>
</dbReference>
<feature type="compositionally biased region" description="Polar residues" evidence="9">
    <location>
        <begin position="220"/>
        <end position="241"/>
    </location>
</feature>
<evidence type="ECO:0000256" key="9">
    <source>
        <dbReference type="SAM" id="MobiDB-lite"/>
    </source>
</evidence>
<name>A0AAD2JUP7_9AGAR</name>
<dbReference type="GO" id="GO:0004565">
    <property type="term" value="F:beta-galactosidase activity"/>
    <property type="evidence" value="ECO:0007669"/>
    <property type="project" value="UniProtKB-EC"/>
</dbReference>
<evidence type="ECO:0000256" key="6">
    <source>
        <dbReference type="RuleBase" id="RU000675"/>
    </source>
</evidence>
<evidence type="ECO:0000259" key="11">
    <source>
        <dbReference type="Pfam" id="PF10435"/>
    </source>
</evidence>
<dbReference type="InterPro" id="IPR031330">
    <property type="entry name" value="Gly_Hdrlase_35_cat"/>
</dbReference>
<dbReference type="Gene3D" id="1.10.287.1490">
    <property type="match status" value="1"/>
</dbReference>
<comment type="caution">
    <text evidence="12">The sequence shown here is derived from an EMBL/GenBank/DDBJ whole genome shotgun (WGS) entry which is preliminary data.</text>
</comment>
<dbReference type="PROSITE" id="PS01182">
    <property type="entry name" value="GLYCOSYL_HYDROL_F35"/>
    <property type="match status" value="1"/>
</dbReference>
<feature type="region of interest" description="Disordered" evidence="9">
    <location>
        <begin position="823"/>
        <end position="927"/>
    </location>
</feature>
<feature type="compositionally biased region" description="Acidic residues" evidence="9">
    <location>
        <begin position="601"/>
        <end position="623"/>
    </location>
</feature>
<keyword evidence="8" id="KW-0175">Coiled coil</keyword>
<feature type="region of interest" description="Disordered" evidence="9">
    <location>
        <begin position="404"/>
        <end position="432"/>
    </location>
</feature>
<evidence type="ECO:0000313" key="13">
    <source>
        <dbReference type="Proteomes" id="UP001295794"/>
    </source>
</evidence>
<feature type="domain" description="Glycoside hydrolase 35 catalytic" evidence="10">
    <location>
        <begin position="1051"/>
        <end position="1372"/>
    </location>
</feature>
<dbReference type="InterPro" id="IPR018954">
    <property type="entry name" value="Betagal_dom2"/>
</dbReference>
<feature type="compositionally biased region" description="Low complexity" evidence="9">
    <location>
        <begin position="408"/>
        <end position="428"/>
    </location>
</feature>
<evidence type="ECO:0000256" key="7">
    <source>
        <dbReference type="RuleBase" id="RU003679"/>
    </source>
</evidence>
<dbReference type="SUPFAM" id="SSF51011">
    <property type="entry name" value="Glycosyl hydrolase domain"/>
    <property type="match status" value="1"/>
</dbReference>
<dbReference type="PANTHER" id="PTHR23421">
    <property type="entry name" value="BETA-GALACTOSIDASE RELATED"/>
    <property type="match status" value="1"/>
</dbReference>
<organism evidence="12 13">
    <name type="scientific">Mycena citricolor</name>
    <dbReference type="NCBI Taxonomy" id="2018698"/>
    <lineage>
        <taxon>Eukaryota</taxon>
        <taxon>Fungi</taxon>
        <taxon>Dikarya</taxon>
        <taxon>Basidiomycota</taxon>
        <taxon>Agaricomycotina</taxon>
        <taxon>Agaricomycetes</taxon>
        <taxon>Agaricomycetidae</taxon>
        <taxon>Agaricales</taxon>
        <taxon>Marasmiineae</taxon>
        <taxon>Mycenaceae</taxon>
        <taxon>Mycena</taxon>
    </lineage>
</organism>
<evidence type="ECO:0000256" key="4">
    <source>
        <dbReference type="ARBA" id="ARBA00022801"/>
    </source>
</evidence>
<keyword evidence="4 6" id="KW-0378">Hydrolase</keyword>
<protein>
    <recommendedName>
        <fullName evidence="3 6">Beta-galactosidase</fullName>
        <ecNumber evidence="3 6">3.2.1.23</ecNumber>
    </recommendedName>
</protein>
<dbReference type="PRINTS" id="PR00742">
    <property type="entry name" value="GLHYDRLASE35"/>
</dbReference>
<evidence type="ECO:0000256" key="8">
    <source>
        <dbReference type="SAM" id="Coils"/>
    </source>
</evidence>
<feature type="compositionally biased region" description="Acidic residues" evidence="9">
    <location>
        <begin position="176"/>
        <end position="185"/>
    </location>
</feature>
<evidence type="ECO:0000313" key="12">
    <source>
        <dbReference type="EMBL" id="CAK5262675.1"/>
    </source>
</evidence>
<feature type="compositionally biased region" description="Polar residues" evidence="9">
    <location>
        <begin position="288"/>
        <end position="297"/>
    </location>
</feature>
<dbReference type="Proteomes" id="UP001295794">
    <property type="component" value="Unassembled WGS sequence"/>
</dbReference>
<dbReference type="GO" id="GO:0005975">
    <property type="term" value="P:carbohydrate metabolic process"/>
    <property type="evidence" value="ECO:0007669"/>
    <property type="project" value="InterPro"/>
</dbReference>
<reference evidence="12" key="1">
    <citation type="submission" date="2023-11" db="EMBL/GenBank/DDBJ databases">
        <authorList>
            <person name="De Vega J J."/>
            <person name="De Vega J J."/>
        </authorList>
    </citation>
    <scope>NUCLEOTIDE SEQUENCE</scope>
</reference>
<dbReference type="InterPro" id="IPR037110">
    <property type="entry name" value="Betagal_dom2_sf"/>
</dbReference>
<evidence type="ECO:0000256" key="5">
    <source>
        <dbReference type="ARBA" id="ARBA00023295"/>
    </source>
</evidence>
<evidence type="ECO:0000256" key="1">
    <source>
        <dbReference type="ARBA" id="ARBA00001412"/>
    </source>
</evidence>